<keyword evidence="6 14" id="KW-0808">Transferase</keyword>
<comment type="catalytic activity">
    <reaction evidence="14">
        <text>pyruvate + ATP = phosphoenolpyruvate + ADP + H(+)</text>
        <dbReference type="Rhea" id="RHEA:18157"/>
        <dbReference type="ChEBI" id="CHEBI:15361"/>
        <dbReference type="ChEBI" id="CHEBI:15378"/>
        <dbReference type="ChEBI" id="CHEBI:30616"/>
        <dbReference type="ChEBI" id="CHEBI:58702"/>
        <dbReference type="ChEBI" id="CHEBI:456216"/>
        <dbReference type="EC" id="2.7.1.40"/>
    </reaction>
</comment>
<evidence type="ECO:0000256" key="3">
    <source>
        <dbReference type="ARBA" id="ARBA00004997"/>
    </source>
</evidence>
<dbReference type="GO" id="GO:0004743">
    <property type="term" value="F:pyruvate kinase activity"/>
    <property type="evidence" value="ECO:0007669"/>
    <property type="project" value="UniProtKB-EC"/>
</dbReference>
<comment type="cofactor">
    <cofactor evidence="1">
        <name>Mg(2+)</name>
        <dbReference type="ChEBI" id="CHEBI:18420"/>
    </cofactor>
</comment>
<keyword evidence="10" id="KW-0067">ATP-binding</keyword>
<comment type="cofactor">
    <cofactor evidence="2">
        <name>K(+)</name>
        <dbReference type="ChEBI" id="CHEBI:29103"/>
    </cofactor>
</comment>
<evidence type="ECO:0000256" key="6">
    <source>
        <dbReference type="ARBA" id="ARBA00022679"/>
    </source>
</evidence>
<dbReference type="GO" id="GO:0005524">
    <property type="term" value="F:ATP binding"/>
    <property type="evidence" value="ECO:0007669"/>
    <property type="project" value="UniProtKB-KW"/>
</dbReference>
<dbReference type="EC" id="2.7.1.40" evidence="5 14"/>
<dbReference type="GO" id="GO:0000287">
    <property type="term" value="F:magnesium ion binding"/>
    <property type="evidence" value="ECO:0007669"/>
    <property type="project" value="InterPro"/>
</dbReference>
<dbReference type="InterPro" id="IPR015813">
    <property type="entry name" value="Pyrv/PenolPyrv_kinase-like_dom"/>
</dbReference>
<dbReference type="SUPFAM" id="SSF50800">
    <property type="entry name" value="PK beta-barrel domain-like"/>
    <property type="match status" value="1"/>
</dbReference>
<gene>
    <name evidence="17" type="ORF">NP493_856g01021</name>
</gene>
<evidence type="ECO:0000256" key="8">
    <source>
        <dbReference type="ARBA" id="ARBA00022741"/>
    </source>
</evidence>
<evidence type="ECO:0000256" key="1">
    <source>
        <dbReference type="ARBA" id="ARBA00001946"/>
    </source>
</evidence>
<dbReference type="Gene3D" id="2.40.33.10">
    <property type="entry name" value="PK beta-barrel domain-like"/>
    <property type="match status" value="1"/>
</dbReference>
<keyword evidence="11 14" id="KW-0460">Magnesium</keyword>
<evidence type="ECO:0000256" key="12">
    <source>
        <dbReference type="ARBA" id="ARBA00023152"/>
    </source>
</evidence>
<accession>A0AAD9NM74</accession>
<dbReference type="InterPro" id="IPR015793">
    <property type="entry name" value="Pyrv_Knase_brl"/>
</dbReference>
<dbReference type="Proteomes" id="UP001209878">
    <property type="component" value="Unassembled WGS sequence"/>
</dbReference>
<evidence type="ECO:0000256" key="14">
    <source>
        <dbReference type="RuleBase" id="RU000504"/>
    </source>
</evidence>
<comment type="similarity">
    <text evidence="4 14">Belongs to the pyruvate kinase family.</text>
</comment>
<keyword evidence="8" id="KW-0547">Nucleotide-binding</keyword>
<dbReference type="PROSITE" id="PS00110">
    <property type="entry name" value="PYRUVATE_KINASE"/>
    <property type="match status" value="1"/>
</dbReference>
<proteinExistence type="inferred from homology"/>
<evidence type="ECO:0000259" key="15">
    <source>
        <dbReference type="Pfam" id="PF00224"/>
    </source>
</evidence>
<keyword evidence="12 14" id="KW-0324">Glycolysis</keyword>
<dbReference type="Pfam" id="PF02887">
    <property type="entry name" value="PK_C"/>
    <property type="match status" value="1"/>
</dbReference>
<dbReference type="InterPro" id="IPR040442">
    <property type="entry name" value="Pyrv_kinase-like_dom_sf"/>
</dbReference>
<keyword evidence="18" id="KW-1185">Reference proteome</keyword>
<keyword evidence="9 14" id="KW-0418">Kinase</keyword>
<dbReference type="AlphaFoldDB" id="A0AAD9NM74"/>
<evidence type="ECO:0000256" key="11">
    <source>
        <dbReference type="ARBA" id="ARBA00022842"/>
    </source>
</evidence>
<evidence type="ECO:0000313" key="18">
    <source>
        <dbReference type="Proteomes" id="UP001209878"/>
    </source>
</evidence>
<feature type="domain" description="Pyruvate kinase barrel" evidence="15">
    <location>
        <begin position="47"/>
        <end position="373"/>
    </location>
</feature>
<feature type="domain" description="Pyruvate kinase C-terminal" evidence="16">
    <location>
        <begin position="409"/>
        <end position="516"/>
    </location>
</feature>
<reference evidence="17" key="1">
    <citation type="journal article" date="2023" name="Mol. Biol. Evol.">
        <title>Third-Generation Sequencing Reveals the Adaptive Role of the Epigenome in Three Deep-Sea Polychaetes.</title>
        <authorList>
            <person name="Perez M."/>
            <person name="Aroh O."/>
            <person name="Sun Y."/>
            <person name="Lan Y."/>
            <person name="Juniper S.K."/>
            <person name="Young C.R."/>
            <person name="Angers B."/>
            <person name="Qian P.Y."/>
        </authorList>
    </citation>
    <scope>NUCLEOTIDE SEQUENCE</scope>
    <source>
        <strain evidence="17">R07B-5</strain>
    </source>
</reference>
<evidence type="ECO:0000256" key="9">
    <source>
        <dbReference type="ARBA" id="ARBA00022777"/>
    </source>
</evidence>
<dbReference type="SUPFAM" id="SSF52935">
    <property type="entry name" value="PK C-terminal domain-like"/>
    <property type="match status" value="1"/>
</dbReference>
<dbReference type="Gene3D" id="3.20.20.60">
    <property type="entry name" value="Phosphoenolpyruvate-binding domains"/>
    <property type="match status" value="1"/>
</dbReference>
<evidence type="ECO:0000256" key="7">
    <source>
        <dbReference type="ARBA" id="ARBA00022723"/>
    </source>
</evidence>
<comment type="pathway">
    <text evidence="3 14">Carbohydrate degradation; glycolysis; pyruvate from D-glyceraldehyde 3-phosphate: step 5/5.</text>
</comment>
<dbReference type="GO" id="GO:0030955">
    <property type="term" value="F:potassium ion binding"/>
    <property type="evidence" value="ECO:0007669"/>
    <property type="project" value="InterPro"/>
</dbReference>
<evidence type="ECO:0000313" key="17">
    <source>
        <dbReference type="EMBL" id="KAK2173693.1"/>
    </source>
</evidence>
<protein>
    <recommendedName>
        <fullName evidence="5 14">Pyruvate kinase</fullName>
        <ecNumber evidence="5 14">2.7.1.40</ecNumber>
    </recommendedName>
</protein>
<dbReference type="NCBIfam" id="TIGR01064">
    <property type="entry name" value="pyruv_kin"/>
    <property type="match status" value="1"/>
</dbReference>
<evidence type="ECO:0000256" key="13">
    <source>
        <dbReference type="ARBA" id="ARBA00023317"/>
    </source>
</evidence>
<dbReference type="InterPro" id="IPR018209">
    <property type="entry name" value="Pyrv_Knase_AS"/>
</dbReference>
<dbReference type="Pfam" id="PF00224">
    <property type="entry name" value="PK"/>
    <property type="match status" value="1"/>
</dbReference>
<dbReference type="SUPFAM" id="SSF51621">
    <property type="entry name" value="Phosphoenolpyruvate/pyruvate domain"/>
    <property type="match status" value="1"/>
</dbReference>
<keyword evidence="7" id="KW-0479">Metal-binding</keyword>
<name>A0AAD9NM74_RIDPI</name>
<dbReference type="PRINTS" id="PR01050">
    <property type="entry name" value="PYRUVTKNASE"/>
</dbReference>
<organism evidence="17 18">
    <name type="scientific">Ridgeia piscesae</name>
    <name type="common">Tubeworm</name>
    <dbReference type="NCBI Taxonomy" id="27915"/>
    <lineage>
        <taxon>Eukaryota</taxon>
        <taxon>Metazoa</taxon>
        <taxon>Spiralia</taxon>
        <taxon>Lophotrochozoa</taxon>
        <taxon>Annelida</taxon>
        <taxon>Polychaeta</taxon>
        <taxon>Sedentaria</taxon>
        <taxon>Canalipalpata</taxon>
        <taxon>Sabellida</taxon>
        <taxon>Siboglinidae</taxon>
        <taxon>Ridgeia</taxon>
    </lineage>
</organism>
<evidence type="ECO:0000256" key="4">
    <source>
        <dbReference type="ARBA" id="ARBA00008663"/>
    </source>
</evidence>
<dbReference type="Gene3D" id="3.40.1380.20">
    <property type="entry name" value="Pyruvate kinase, C-terminal domain"/>
    <property type="match status" value="1"/>
</dbReference>
<dbReference type="EMBL" id="JAODUO010000855">
    <property type="protein sequence ID" value="KAK2173693.1"/>
    <property type="molecule type" value="Genomic_DNA"/>
</dbReference>
<dbReference type="PANTHER" id="PTHR11817">
    <property type="entry name" value="PYRUVATE KINASE"/>
    <property type="match status" value="1"/>
</dbReference>
<dbReference type="GO" id="GO:0016301">
    <property type="term" value="F:kinase activity"/>
    <property type="evidence" value="ECO:0007669"/>
    <property type="project" value="UniProtKB-KW"/>
</dbReference>
<keyword evidence="13" id="KW-0670">Pyruvate</keyword>
<dbReference type="FunFam" id="3.20.20.60:FF:000025">
    <property type="entry name" value="Pyruvate kinase"/>
    <property type="match status" value="1"/>
</dbReference>
<dbReference type="InterPro" id="IPR015806">
    <property type="entry name" value="Pyrv_Knase_insert_dom_sf"/>
</dbReference>
<evidence type="ECO:0000259" key="16">
    <source>
        <dbReference type="Pfam" id="PF02887"/>
    </source>
</evidence>
<evidence type="ECO:0000256" key="2">
    <source>
        <dbReference type="ARBA" id="ARBA00001958"/>
    </source>
</evidence>
<dbReference type="InterPro" id="IPR001697">
    <property type="entry name" value="Pyr_Knase"/>
</dbReference>
<dbReference type="InterPro" id="IPR011037">
    <property type="entry name" value="Pyrv_Knase-like_insert_dom_sf"/>
</dbReference>
<dbReference type="InterPro" id="IPR036918">
    <property type="entry name" value="Pyrv_Knase_C_sf"/>
</dbReference>
<dbReference type="InterPro" id="IPR015795">
    <property type="entry name" value="Pyrv_Knase_C"/>
</dbReference>
<evidence type="ECO:0000256" key="10">
    <source>
        <dbReference type="ARBA" id="ARBA00022840"/>
    </source>
</evidence>
<sequence>MTWASWSSGMSSLSQDSEGQQFASAFADTHIQSVCVLDIDSEPYSYRMTQIVCTIGPASQDASILMKMSLSGMTMARLDFSTQSCEFHKESIRLLRELEEKRGRPICICLDTKGATVCTGMLKDGPDARINLKAGQTVYKTTDDKYKEACDKSHIWIDHENVVNLAQPGKPVFIDSDNVSMTIKEVSGDSIKCVVDANCTLNSYVSFHLPGVPIDLPLMTEKDQADIEFGVEHGVDVIFASYVRTAECVRTIRKILGEKGQRIRIVAKIENHEALRNFDEILRESDGIMVARRSLGADIPMHKVFVAQKMMTARCNRAHKPVICAAQMLESMCFQSRPTRAEASDVANAIIDGADGVMLSQETSDGLYPIEAVRMVHYIAREAEAAIYHRQVFDDLRELTYKPTGVGHTTAMVAVQASVNSLAACIIVTNLTENWAAKMAAYRPRCPILAIMRDVQAARYTRLYRGILPVIYDAPQKTTWSDEMDERISFCIDFAWDRGIIRAGSAVIIVMSWMDLTGEKSDSVRMFRIPSGSRYHYTADDEYFSTKVPDDGNDTP</sequence>
<comment type="caution">
    <text evidence="17">The sequence shown here is derived from an EMBL/GenBank/DDBJ whole genome shotgun (WGS) entry which is preliminary data.</text>
</comment>
<evidence type="ECO:0000256" key="5">
    <source>
        <dbReference type="ARBA" id="ARBA00012142"/>
    </source>
</evidence>